<evidence type="ECO:0000256" key="3">
    <source>
        <dbReference type="ARBA" id="ARBA00022448"/>
    </source>
</evidence>
<keyword evidence="4 8" id="KW-0812">Transmembrane</keyword>
<protein>
    <submittedName>
        <fullName evidence="9">Solute:Na+ symporter, SSS family</fullName>
    </submittedName>
</protein>
<dbReference type="PANTHER" id="PTHR48086:SF7">
    <property type="entry name" value="SODIUM-SOLUTE SYMPORTER-RELATED"/>
    <property type="match status" value="1"/>
</dbReference>
<keyword evidence="10" id="KW-1185">Reference proteome</keyword>
<evidence type="ECO:0000256" key="7">
    <source>
        <dbReference type="RuleBase" id="RU362091"/>
    </source>
</evidence>
<feature type="transmembrane region" description="Helical" evidence="8">
    <location>
        <begin position="428"/>
        <end position="445"/>
    </location>
</feature>
<gene>
    <name evidence="9" type="ORF">SAMN06275492_12211</name>
</gene>
<keyword evidence="6 8" id="KW-0472">Membrane</keyword>
<feature type="transmembrane region" description="Helical" evidence="8">
    <location>
        <begin position="115"/>
        <end position="143"/>
    </location>
</feature>
<evidence type="ECO:0000256" key="8">
    <source>
        <dbReference type="SAM" id="Phobius"/>
    </source>
</evidence>
<evidence type="ECO:0000313" key="10">
    <source>
        <dbReference type="Proteomes" id="UP000193355"/>
    </source>
</evidence>
<dbReference type="AlphaFoldDB" id="A0A1X7K7G5"/>
<comment type="subcellular location">
    <subcellularLocation>
        <location evidence="1">Membrane</location>
        <topology evidence="1">Multi-pass membrane protein</topology>
    </subcellularLocation>
</comment>
<reference evidence="10" key="1">
    <citation type="submission" date="2017-04" db="EMBL/GenBank/DDBJ databases">
        <authorList>
            <person name="Varghese N."/>
            <person name="Submissions S."/>
        </authorList>
    </citation>
    <scope>NUCLEOTIDE SEQUENCE [LARGE SCALE GENOMIC DNA]</scope>
    <source>
        <strain evidence="10">USBA 82</strain>
    </source>
</reference>
<dbReference type="GO" id="GO:0022857">
    <property type="term" value="F:transmembrane transporter activity"/>
    <property type="evidence" value="ECO:0007669"/>
    <property type="project" value="InterPro"/>
</dbReference>
<evidence type="ECO:0000256" key="6">
    <source>
        <dbReference type="ARBA" id="ARBA00023136"/>
    </source>
</evidence>
<feature type="transmembrane region" description="Helical" evidence="8">
    <location>
        <begin position="179"/>
        <end position="196"/>
    </location>
</feature>
<evidence type="ECO:0000256" key="4">
    <source>
        <dbReference type="ARBA" id="ARBA00022692"/>
    </source>
</evidence>
<keyword evidence="3" id="KW-0813">Transport</keyword>
<keyword evidence="5 8" id="KW-1133">Transmembrane helix</keyword>
<feature type="transmembrane region" description="Helical" evidence="8">
    <location>
        <begin position="255"/>
        <end position="276"/>
    </location>
</feature>
<dbReference type="PROSITE" id="PS50283">
    <property type="entry name" value="NA_SOLUT_SYMP_3"/>
    <property type="match status" value="1"/>
</dbReference>
<feature type="transmembrane region" description="Helical" evidence="8">
    <location>
        <begin position="350"/>
        <end position="368"/>
    </location>
</feature>
<dbReference type="Gene3D" id="1.20.1730.10">
    <property type="entry name" value="Sodium/glucose cotransporter"/>
    <property type="match status" value="1"/>
</dbReference>
<dbReference type="Proteomes" id="UP000193355">
    <property type="component" value="Unassembled WGS sequence"/>
</dbReference>
<evidence type="ECO:0000313" key="9">
    <source>
        <dbReference type="EMBL" id="SMG36740.1"/>
    </source>
</evidence>
<sequence>MFLVGLGATVVLFVLLGLRSARSVESSSDYSVAGRSVGAAGVSGIIMGAIVGGASTVGTVQMAYVSGLSAWWFTLGSALGCLILGLWFAGPLRRSGFVTVPEFLSRNYGGKMSGLSMVSASVGTFLSVVAQFLAGAALFRTILPISPELSAVILGSLILAFTYSGGLKSYSSIGKAKMVALYGTMALCALAAWSIASPAELLRALPVRPWFDLFGGGLRADGNALLSMVAGVFCTQIYVQGIFAASDERTAARGAILSAILIPPVGIMGVLTGLAMRASGVSVDPASALPSFITANFHPALAGAMWGVILVTLIGAGAGLSFGIATNLVRDGVIPLTKGKSDGELAMSRWAVALVVAAAGIMACAVQGSQILHWSYLSMGLRGAGTFIPLVVAVIWPERLSPRWALAANGTGLAAMAASGSLHIWLPPMASGIAASAAVTAMGMVRR</sequence>
<feature type="transmembrane region" description="Helical" evidence="8">
    <location>
        <begin position="304"/>
        <end position="329"/>
    </location>
</feature>
<dbReference type="InterPro" id="IPR038377">
    <property type="entry name" value="Na/Glc_symporter_sf"/>
</dbReference>
<feature type="transmembrane region" description="Helical" evidence="8">
    <location>
        <begin position="70"/>
        <end position="89"/>
    </location>
</feature>
<dbReference type="RefSeq" id="WP_159448294.1">
    <property type="nucleotide sequence ID" value="NZ_FXBB01000022.1"/>
</dbReference>
<name>A0A1X7K7G5_9BACT</name>
<organism evidence="9 10">
    <name type="scientific">Dethiosulfovibrio salsuginis</name>
    <dbReference type="NCBI Taxonomy" id="561720"/>
    <lineage>
        <taxon>Bacteria</taxon>
        <taxon>Thermotogati</taxon>
        <taxon>Synergistota</taxon>
        <taxon>Synergistia</taxon>
        <taxon>Synergistales</taxon>
        <taxon>Dethiosulfovibrionaceae</taxon>
        <taxon>Dethiosulfovibrio</taxon>
    </lineage>
</organism>
<dbReference type="OrthoDB" id="9781232at2"/>
<dbReference type="InterPro" id="IPR050277">
    <property type="entry name" value="Sodium:Solute_Symporter"/>
</dbReference>
<feature type="transmembrane region" description="Helical" evidence="8">
    <location>
        <begin position="149"/>
        <end position="167"/>
    </location>
</feature>
<accession>A0A1X7K7G5</accession>
<dbReference type="Pfam" id="PF00474">
    <property type="entry name" value="SSF"/>
    <property type="match status" value="1"/>
</dbReference>
<dbReference type="EMBL" id="FXBB01000022">
    <property type="protein sequence ID" value="SMG36740.1"/>
    <property type="molecule type" value="Genomic_DNA"/>
</dbReference>
<dbReference type="GO" id="GO:0005886">
    <property type="term" value="C:plasma membrane"/>
    <property type="evidence" value="ECO:0007669"/>
    <property type="project" value="TreeGrafter"/>
</dbReference>
<feature type="transmembrane region" description="Helical" evidence="8">
    <location>
        <begin position="224"/>
        <end position="243"/>
    </location>
</feature>
<evidence type="ECO:0000256" key="5">
    <source>
        <dbReference type="ARBA" id="ARBA00022989"/>
    </source>
</evidence>
<dbReference type="InterPro" id="IPR001734">
    <property type="entry name" value="Na/solute_symporter"/>
</dbReference>
<dbReference type="PANTHER" id="PTHR48086">
    <property type="entry name" value="SODIUM/PROLINE SYMPORTER-RELATED"/>
    <property type="match status" value="1"/>
</dbReference>
<proteinExistence type="inferred from homology"/>
<evidence type="ECO:0000256" key="2">
    <source>
        <dbReference type="ARBA" id="ARBA00006434"/>
    </source>
</evidence>
<dbReference type="STRING" id="561720.SAMN06275492_12211"/>
<evidence type="ECO:0000256" key="1">
    <source>
        <dbReference type="ARBA" id="ARBA00004141"/>
    </source>
</evidence>
<comment type="similarity">
    <text evidence="2 7">Belongs to the sodium:solute symporter (SSF) (TC 2.A.21) family.</text>
</comment>